<dbReference type="GO" id="GO:0005759">
    <property type="term" value="C:mitochondrial matrix"/>
    <property type="evidence" value="ECO:0007669"/>
    <property type="project" value="UniProtKB-SubCell"/>
</dbReference>
<sequence length="204" mass="23078">MASTSGKRCTLSIEQKLEILEALKSKKPDDVAKDFNIGYFTVKNIRQNEDEAGISYESILGVSHKDALMHLSMSRLYARYFNGDLEIHSIDGHGTDAYIYLQAVEDQASEWLPICNRAAYEYYVSPALGFLDHYTESSGVIRHDADDILLGRIESVDVERGEISFLITLDSFYDNILIVDDDNSNDDHNDDDDDDDDDDKFTTV</sequence>
<proteinExistence type="inferred from homology"/>
<protein>
    <recommendedName>
        <fullName evidence="1">Protein-serine/threonine kinase</fullName>
        <ecNumber evidence="1">2.7.11.-</ecNumber>
    </recommendedName>
</protein>
<keyword evidence="1" id="KW-0496">Mitochondrion</keyword>
<dbReference type="PANTHER" id="PTHR11947">
    <property type="entry name" value="PYRUVATE DEHYDROGENASE KINASE"/>
    <property type="match status" value="1"/>
</dbReference>
<dbReference type="InterPro" id="IPR009057">
    <property type="entry name" value="Homeodomain-like_sf"/>
</dbReference>
<keyword evidence="1" id="KW-0067">ATP-binding</keyword>
<dbReference type="Gene3D" id="1.10.10.60">
    <property type="entry name" value="Homeodomain-like"/>
    <property type="match status" value="1"/>
</dbReference>
<keyword evidence="1" id="KW-0547">Nucleotide-binding</keyword>
<evidence type="ECO:0000256" key="1">
    <source>
        <dbReference type="RuleBase" id="RU366032"/>
    </source>
</evidence>
<keyword evidence="1" id="KW-0418">Kinase</keyword>
<name>A0A820K8L3_9BILA</name>
<evidence type="ECO:0000313" key="4">
    <source>
        <dbReference type="Proteomes" id="UP000663873"/>
    </source>
</evidence>
<organism evidence="3 4">
    <name type="scientific">Rotaria socialis</name>
    <dbReference type="NCBI Taxonomy" id="392032"/>
    <lineage>
        <taxon>Eukaryota</taxon>
        <taxon>Metazoa</taxon>
        <taxon>Spiralia</taxon>
        <taxon>Gnathifera</taxon>
        <taxon>Rotifera</taxon>
        <taxon>Eurotatoria</taxon>
        <taxon>Bdelloidea</taxon>
        <taxon>Philodinida</taxon>
        <taxon>Philodinidae</taxon>
        <taxon>Rotaria</taxon>
    </lineage>
</organism>
<dbReference type="GO" id="GO:0004740">
    <property type="term" value="F:pyruvate dehydrogenase (acetyl-transferring) kinase activity"/>
    <property type="evidence" value="ECO:0007669"/>
    <property type="project" value="TreeGrafter"/>
</dbReference>
<dbReference type="InterPro" id="IPR039028">
    <property type="entry name" value="BCKD/PDK"/>
</dbReference>
<dbReference type="AlphaFoldDB" id="A0A820K8L3"/>
<feature type="region of interest" description="Disordered" evidence="2">
    <location>
        <begin position="183"/>
        <end position="204"/>
    </location>
</feature>
<reference evidence="3" key="1">
    <citation type="submission" date="2021-02" db="EMBL/GenBank/DDBJ databases">
        <authorList>
            <person name="Nowell W R."/>
        </authorList>
    </citation>
    <scope>NUCLEOTIDE SEQUENCE</scope>
</reference>
<dbReference type="GO" id="GO:0005524">
    <property type="term" value="F:ATP binding"/>
    <property type="evidence" value="ECO:0007669"/>
    <property type="project" value="UniProtKB-UniRule"/>
</dbReference>
<accession>A0A820K8L3</accession>
<dbReference type="GO" id="GO:0010906">
    <property type="term" value="P:regulation of glucose metabolic process"/>
    <property type="evidence" value="ECO:0007669"/>
    <property type="project" value="TreeGrafter"/>
</dbReference>
<dbReference type="InterPro" id="IPR036890">
    <property type="entry name" value="HATPase_C_sf"/>
</dbReference>
<dbReference type="PANTHER" id="PTHR11947:SF3">
    <property type="entry name" value="[PYRUVATE DEHYDROGENASE (ACETYL-TRANSFERRING)] KINASE, MITOCHONDRIAL"/>
    <property type="match status" value="1"/>
</dbReference>
<dbReference type="SUPFAM" id="SSF46689">
    <property type="entry name" value="Homeodomain-like"/>
    <property type="match status" value="1"/>
</dbReference>
<dbReference type="Proteomes" id="UP000663873">
    <property type="component" value="Unassembled WGS sequence"/>
</dbReference>
<comment type="subcellular location">
    <subcellularLocation>
        <location evidence="1">Mitochondrion matrix</location>
    </subcellularLocation>
</comment>
<keyword evidence="1" id="KW-0808">Transferase</keyword>
<keyword evidence="4" id="KW-1185">Reference proteome</keyword>
<comment type="caution">
    <text evidence="3">The sequence shown here is derived from an EMBL/GenBank/DDBJ whole genome shotgun (WGS) entry which is preliminary data.</text>
</comment>
<evidence type="ECO:0000313" key="3">
    <source>
        <dbReference type="EMBL" id="CAF4340020.1"/>
    </source>
</evidence>
<evidence type="ECO:0000256" key="2">
    <source>
        <dbReference type="SAM" id="MobiDB-lite"/>
    </source>
</evidence>
<dbReference type="EC" id="2.7.11.-" evidence="1"/>
<comment type="similarity">
    <text evidence="1">Belongs to the PDK/BCKDK protein kinase family.</text>
</comment>
<dbReference type="EMBL" id="CAJOBP010002192">
    <property type="protein sequence ID" value="CAF4340020.1"/>
    <property type="molecule type" value="Genomic_DNA"/>
</dbReference>
<gene>
    <name evidence="3" type="ORF">UJA718_LOCUS15076</name>
</gene>
<dbReference type="Gene3D" id="3.30.565.10">
    <property type="entry name" value="Histidine kinase-like ATPase, C-terminal domain"/>
    <property type="match status" value="1"/>
</dbReference>